<dbReference type="Pfam" id="PF00097">
    <property type="entry name" value="zf-C3HC4"/>
    <property type="match status" value="1"/>
</dbReference>
<dbReference type="Pfam" id="PF01436">
    <property type="entry name" value="NHL"/>
    <property type="match status" value="4"/>
</dbReference>
<evidence type="ECO:0000256" key="9">
    <source>
        <dbReference type="SAM" id="MobiDB-lite"/>
    </source>
</evidence>
<dbReference type="CDD" id="cd05819">
    <property type="entry name" value="NHL"/>
    <property type="match status" value="1"/>
</dbReference>
<dbReference type="InterPro" id="IPR003649">
    <property type="entry name" value="Bbox_C"/>
</dbReference>
<dbReference type="SUPFAM" id="SSF57845">
    <property type="entry name" value="B-box zinc-binding domain"/>
    <property type="match status" value="1"/>
</dbReference>
<dbReference type="InterPro" id="IPR001298">
    <property type="entry name" value="Filamin/ABP280_rpt"/>
</dbReference>
<keyword evidence="5" id="KW-0862">Zinc</keyword>
<feature type="domain" description="B box-type" evidence="11">
    <location>
        <begin position="156"/>
        <end position="199"/>
    </location>
</feature>
<dbReference type="Proteomes" id="UP000694865">
    <property type="component" value="Unplaced"/>
</dbReference>
<sequence>MDSTEASMVTEEIDESFLVCSFCSKWYSDAKILPCLHSFCQHCLNELAAKNGGKHIFCPVCKKGHDLPGGTKGASNNHFVNELIALFKKKSARSVDDMKCDGCREGAMTTQCIDCAIGLCDICVRTHQTIALSKSHRLMSLDKYRSTHYADFASVQPPVYCSSHPDNQLKFYCDTCAVPICLECTAVDHRITEHRYRYVKEAMTDCTKNLPRVLGKLQEKELEAKRSEHEARQMSQSLETRFRDQESKLTQHIEETVEIITNQIRNNGAELLEQMRAVYKSRQHNLEEQQNALHVAENSMRHARDFAEKLLHYGNATQMMYSWKDMTSQIQDLLKVKTQQRPVENDYIEFQPSEDYCKTLVLGVTIFHKHNYLELRDVPEFGRIDEEISVNMTTMNAENATKRAEPDGKIRAEMKTPSNVREEVDVTDNKDGTHTLRYRGKIEGKHELAVFVHNRSVQRSPAIIYVVPKRGLLHKYGQVGTDSGQFSYPESVTVTRNGGTLVCDRGNNRLQLFSLNGDHKKTVQINDFDHAFLPYFATQSRDGYFFITGNGNRQVIICDENLKYIRCFGSGELKYPRGITISPVNGRLYVVDNGSHCVRIYYQDGEYIKSFGSQGNKEGELSNPWGISIGVDGNVIVADNSNHRMQVFDGDGEYLYSFGDCGNGSDRLQNPLGVSTDRDGNVYVCDHNNHRIQKYDSHGKYLTRIDTAKDGLCNPRGICITDDKPFGKVVVADFGNNCIKVFAQ</sequence>
<dbReference type="InterPro" id="IPR013783">
    <property type="entry name" value="Ig-like_fold"/>
</dbReference>
<dbReference type="Gene3D" id="3.30.40.10">
    <property type="entry name" value="Zinc/RING finger domain, C3HC4 (zinc finger)"/>
    <property type="match status" value="1"/>
</dbReference>
<dbReference type="InterPro" id="IPR017907">
    <property type="entry name" value="Znf_RING_CS"/>
</dbReference>
<dbReference type="Gene3D" id="2.120.10.30">
    <property type="entry name" value="TolB, C-terminal domain"/>
    <property type="match status" value="2"/>
</dbReference>
<dbReference type="Pfam" id="PF00630">
    <property type="entry name" value="Filamin"/>
    <property type="match status" value="1"/>
</dbReference>
<comment type="similarity">
    <text evidence="1">Belongs to the TRIM/RBCC family.</text>
</comment>
<evidence type="ECO:0000256" key="4">
    <source>
        <dbReference type="ARBA" id="ARBA00022771"/>
    </source>
</evidence>
<keyword evidence="3" id="KW-0677">Repeat</keyword>
<dbReference type="InterPro" id="IPR018957">
    <property type="entry name" value="Znf_C3HC4_RING-type"/>
</dbReference>
<dbReference type="InterPro" id="IPR001258">
    <property type="entry name" value="NHL_repeat"/>
</dbReference>
<dbReference type="SUPFAM" id="SSF57850">
    <property type="entry name" value="RING/U-box"/>
    <property type="match status" value="1"/>
</dbReference>
<dbReference type="CDD" id="cd16579">
    <property type="entry name" value="RING-HC_PML_C-V"/>
    <property type="match status" value="1"/>
</dbReference>
<dbReference type="PROSITE" id="PS50194">
    <property type="entry name" value="FILAMIN_REPEAT"/>
    <property type="match status" value="1"/>
</dbReference>
<protein>
    <submittedName>
        <fullName evidence="13">Tripartite motif-containing protein 2-like</fullName>
    </submittedName>
</protein>
<name>A0ABM0GXQ5_SACKO</name>
<feature type="repeat" description="NHL" evidence="8">
    <location>
        <begin position="664"/>
        <end position="698"/>
    </location>
</feature>
<keyword evidence="4 6" id="KW-0863">Zinc-finger</keyword>
<dbReference type="InterPro" id="IPR017868">
    <property type="entry name" value="Filamin/ABP280_repeat-like"/>
</dbReference>
<accession>A0ABM0GXQ5</accession>
<dbReference type="GeneID" id="100377245"/>
<dbReference type="InterPro" id="IPR000315">
    <property type="entry name" value="Znf_B-box"/>
</dbReference>
<evidence type="ECO:0000256" key="6">
    <source>
        <dbReference type="PROSITE-ProRule" id="PRU00024"/>
    </source>
</evidence>
<dbReference type="Gene3D" id="2.60.40.10">
    <property type="entry name" value="Immunoglobulins"/>
    <property type="match status" value="1"/>
</dbReference>
<feature type="repeat" description="Filamin" evidence="7">
    <location>
        <begin position="351"/>
        <end position="466"/>
    </location>
</feature>
<dbReference type="SUPFAM" id="SSF101898">
    <property type="entry name" value="NHL repeat"/>
    <property type="match status" value="1"/>
</dbReference>
<dbReference type="PROSITE" id="PS00518">
    <property type="entry name" value="ZF_RING_1"/>
    <property type="match status" value="1"/>
</dbReference>
<dbReference type="InterPro" id="IPR013083">
    <property type="entry name" value="Znf_RING/FYVE/PHD"/>
</dbReference>
<dbReference type="Pfam" id="PF00643">
    <property type="entry name" value="zf-B_box"/>
    <property type="match status" value="1"/>
</dbReference>
<reference evidence="13" key="1">
    <citation type="submission" date="2025-08" db="UniProtKB">
        <authorList>
            <consortium name="RefSeq"/>
        </authorList>
    </citation>
    <scope>IDENTIFICATION</scope>
    <source>
        <tissue evidence="13">Testes</tissue>
    </source>
</reference>
<dbReference type="SMART" id="SM00336">
    <property type="entry name" value="BBOX"/>
    <property type="match status" value="2"/>
</dbReference>
<dbReference type="InterPro" id="IPR011042">
    <property type="entry name" value="6-blade_b-propeller_TolB-like"/>
</dbReference>
<evidence type="ECO:0000256" key="5">
    <source>
        <dbReference type="ARBA" id="ARBA00022833"/>
    </source>
</evidence>
<dbReference type="PROSITE" id="PS50119">
    <property type="entry name" value="ZF_BBOX"/>
    <property type="match status" value="2"/>
</dbReference>
<organism evidence="12 13">
    <name type="scientific">Saccoglossus kowalevskii</name>
    <name type="common">Acorn worm</name>
    <dbReference type="NCBI Taxonomy" id="10224"/>
    <lineage>
        <taxon>Eukaryota</taxon>
        <taxon>Metazoa</taxon>
        <taxon>Hemichordata</taxon>
        <taxon>Enteropneusta</taxon>
        <taxon>Harrimaniidae</taxon>
        <taxon>Saccoglossus</taxon>
    </lineage>
</organism>
<dbReference type="SMART" id="SM00502">
    <property type="entry name" value="BBC"/>
    <property type="match status" value="1"/>
</dbReference>
<dbReference type="InterPro" id="IPR001841">
    <property type="entry name" value="Znf_RING"/>
</dbReference>
<dbReference type="SMART" id="SM00557">
    <property type="entry name" value="IG_FLMN"/>
    <property type="match status" value="1"/>
</dbReference>
<feature type="domain" description="B box-type" evidence="11">
    <location>
        <begin position="95"/>
        <end position="141"/>
    </location>
</feature>
<feature type="repeat" description="NHL" evidence="8">
    <location>
        <begin position="473"/>
        <end position="516"/>
    </location>
</feature>
<evidence type="ECO:0000256" key="8">
    <source>
        <dbReference type="PROSITE-ProRule" id="PRU00504"/>
    </source>
</evidence>
<dbReference type="PANTHER" id="PTHR25462">
    <property type="entry name" value="BONUS, ISOFORM C-RELATED"/>
    <property type="match status" value="1"/>
</dbReference>
<dbReference type="PANTHER" id="PTHR25462:SF296">
    <property type="entry name" value="MEIOTIC P26, ISOFORM F"/>
    <property type="match status" value="1"/>
</dbReference>
<dbReference type="SMART" id="SM00184">
    <property type="entry name" value="RING"/>
    <property type="match status" value="1"/>
</dbReference>
<dbReference type="InterPro" id="IPR014756">
    <property type="entry name" value="Ig_E-set"/>
</dbReference>
<dbReference type="SUPFAM" id="SSF81296">
    <property type="entry name" value="E set domains"/>
    <property type="match status" value="1"/>
</dbReference>
<evidence type="ECO:0000256" key="2">
    <source>
        <dbReference type="ARBA" id="ARBA00022723"/>
    </source>
</evidence>
<evidence type="ECO:0000256" key="7">
    <source>
        <dbReference type="PROSITE-ProRule" id="PRU00087"/>
    </source>
</evidence>
<feature type="repeat" description="NHL" evidence="8">
    <location>
        <begin position="562"/>
        <end position="604"/>
    </location>
</feature>
<dbReference type="Gene3D" id="4.10.830.40">
    <property type="match status" value="1"/>
</dbReference>
<evidence type="ECO:0000313" key="12">
    <source>
        <dbReference type="Proteomes" id="UP000694865"/>
    </source>
</evidence>
<feature type="domain" description="RING-type" evidence="10">
    <location>
        <begin position="20"/>
        <end position="62"/>
    </location>
</feature>
<keyword evidence="2" id="KW-0479">Metal-binding</keyword>
<evidence type="ECO:0000256" key="3">
    <source>
        <dbReference type="ARBA" id="ARBA00022737"/>
    </source>
</evidence>
<feature type="region of interest" description="Disordered" evidence="9">
    <location>
        <begin position="224"/>
        <end position="243"/>
    </location>
</feature>
<dbReference type="RefSeq" id="XP_002739689.1">
    <property type="nucleotide sequence ID" value="XM_002739643.1"/>
</dbReference>
<feature type="repeat" description="NHL" evidence="8">
    <location>
        <begin position="608"/>
        <end position="651"/>
    </location>
</feature>
<gene>
    <name evidence="13" type="primary">LOC100377245</name>
</gene>
<dbReference type="InterPro" id="IPR047153">
    <property type="entry name" value="TRIM45/56/19-like"/>
</dbReference>
<keyword evidence="12" id="KW-1185">Reference proteome</keyword>
<evidence type="ECO:0000313" key="13">
    <source>
        <dbReference type="RefSeq" id="XP_002739689.1"/>
    </source>
</evidence>
<dbReference type="PROSITE" id="PS51125">
    <property type="entry name" value="NHL"/>
    <property type="match status" value="5"/>
</dbReference>
<evidence type="ECO:0000259" key="10">
    <source>
        <dbReference type="PROSITE" id="PS50089"/>
    </source>
</evidence>
<feature type="repeat" description="NHL" evidence="8">
    <location>
        <begin position="699"/>
        <end position="744"/>
    </location>
</feature>
<evidence type="ECO:0000256" key="1">
    <source>
        <dbReference type="ARBA" id="ARBA00008518"/>
    </source>
</evidence>
<evidence type="ECO:0000259" key="11">
    <source>
        <dbReference type="PROSITE" id="PS50119"/>
    </source>
</evidence>
<dbReference type="PROSITE" id="PS50089">
    <property type="entry name" value="ZF_RING_2"/>
    <property type="match status" value="1"/>
</dbReference>
<dbReference type="Gene3D" id="3.30.160.60">
    <property type="entry name" value="Classic Zinc Finger"/>
    <property type="match status" value="1"/>
</dbReference>
<proteinExistence type="inferred from homology"/>